<dbReference type="InterPro" id="IPR029054">
    <property type="entry name" value="dUTPase-like"/>
</dbReference>
<dbReference type="InterPro" id="IPR036157">
    <property type="entry name" value="dUTPase-like_sf"/>
</dbReference>
<dbReference type="Gene3D" id="2.70.40.10">
    <property type="match status" value="1"/>
</dbReference>
<comment type="caution">
    <text evidence="7">The sequence shown here is derived from an EMBL/GenBank/DDBJ whole genome shotgun (WGS) entry which is preliminary data.</text>
</comment>
<gene>
    <name evidence="5 7" type="primary">dut</name>
    <name evidence="7" type="ORF">LPT13_06290</name>
</gene>
<evidence type="ECO:0000256" key="1">
    <source>
        <dbReference type="ARBA" id="ARBA00006581"/>
    </source>
</evidence>
<evidence type="ECO:0000256" key="5">
    <source>
        <dbReference type="HAMAP-Rule" id="MF_00116"/>
    </source>
</evidence>
<dbReference type="NCBIfam" id="TIGR00576">
    <property type="entry name" value="dut"/>
    <property type="match status" value="1"/>
</dbReference>
<dbReference type="EMBL" id="JAJMLW010000002">
    <property type="protein sequence ID" value="MCI2241958.1"/>
    <property type="molecule type" value="Genomic_DNA"/>
</dbReference>
<dbReference type="GO" id="GO:0004170">
    <property type="term" value="F:dUTP diphosphatase activity"/>
    <property type="evidence" value="ECO:0007669"/>
    <property type="project" value="UniProtKB-EC"/>
</dbReference>
<name>A0ABS9WGH5_9ACTN</name>
<dbReference type="EC" id="3.6.1.23" evidence="5"/>
<dbReference type="PANTHER" id="PTHR11241">
    <property type="entry name" value="DEOXYURIDINE 5'-TRIPHOSPHATE NUCLEOTIDOHYDROLASE"/>
    <property type="match status" value="1"/>
</dbReference>
<dbReference type="RefSeq" id="WP_242164705.1">
    <property type="nucleotide sequence ID" value="NZ_JAJMLW010000002.1"/>
</dbReference>
<comment type="caution">
    <text evidence="5">Lacks conserved residue(s) required for the propagation of feature annotation.</text>
</comment>
<feature type="binding site" evidence="5">
    <location>
        <begin position="81"/>
        <end position="83"/>
    </location>
    <ligand>
        <name>substrate</name>
    </ligand>
</feature>
<evidence type="ECO:0000256" key="4">
    <source>
        <dbReference type="ARBA" id="ARBA00047686"/>
    </source>
</evidence>
<dbReference type="PANTHER" id="PTHR11241:SF0">
    <property type="entry name" value="DEOXYURIDINE 5'-TRIPHOSPHATE NUCLEOTIDOHYDROLASE"/>
    <property type="match status" value="1"/>
</dbReference>
<proteinExistence type="inferred from homology"/>
<dbReference type="NCBIfam" id="NF001862">
    <property type="entry name" value="PRK00601.1"/>
    <property type="match status" value="1"/>
</dbReference>
<feature type="binding site" evidence="5">
    <location>
        <begin position="64"/>
        <end position="66"/>
    </location>
    <ligand>
        <name>substrate</name>
    </ligand>
</feature>
<comment type="function">
    <text evidence="5">This enzyme is involved in nucleotide metabolism: it produces dUMP, the immediate precursor of thymidine nucleotides and it decreases the intracellular concentration of dUTP so that uracil cannot be incorporated into DNA.</text>
</comment>
<keyword evidence="5" id="KW-0460">Magnesium</keyword>
<reference evidence="7" key="1">
    <citation type="submission" date="2021-11" db="EMBL/GenBank/DDBJ databases">
        <title>A Novel Adlercreutzia Species, isolated from a Allomyrina dichotoma larva feces.</title>
        <authorList>
            <person name="Suh M.K."/>
        </authorList>
    </citation>
    <scope>NUCLEOTIDE SEQUENCE</scope>
    <source>
        <strain evidence="7">JBNU-10</strain>
    </source>
</reference>
<evidence type="ECO:0000256" key="3">
    <source>
        <dbReference type="ARBA" id="ARBA00023080"/>
    </source>
</evidence>
<evidence type="ECO:0000313" key="7">
    <source>
        <dbReference type="EMBL" id="MCI2241958.1"/>
    </source>
</evidence>
<organism evidence="7 8">
    <name type="scientific">Adlercreutzia faecimuris</name>
    <dbReference type="NCBI Taxonomy" id="2897341"/>
    <lineage>
        <taxon>Bacteria</taxon>
        <taxon>Bacillati</taxon>
        <taxon>Actinomycetota</taxon>
        <taxon>Coriobacteriia</taxon>
        <taxon>Eggerthellales</taxon>
        <taxon>Eggerthellaceae</taxon>
        <taxon>Adlercreutzia</taxon>
    </lineage>
</organism>
<keyword evidence="5" id="KW-0479">Metal-binding</keyword>
<comment type="pathway">
    <text evidence="5">Pyrimidine metabolism; dUMP biosynthesis; dUMP from dCTP (dUTP route): step 2/2.</text>
</comment>
<keyword evidence="8" id="KW-1185">Reference proteome</keyword>
<keyword evidence="3 5" id="KW-0546">Nucleotide metabolism</keyword>
<sequence>MALPVPIQMFDSSSEPPSYAHEGDAGLDLRAVEAVTLGPLERALVSCGFALAIPDGYAGLVIPRSGLAAKHGITVVNAPGLIDSGYRGEVKVILMNLDPSDPFEVQPGDRIAQLMIVAAPKVDLVPVASLDVTERGQGGFGSSGVSS</sequence>
<evidence type="ECO:0000313" key="8">
    <source>
        <dbReference type="Proteomes" id="UP001430755"/>
    </source>
</evidence>
<protein>
    <recommendedName>
        <fullName evidence="5">Deoxyuridine 5'-triphosphate nucleotidohydrolase</fullName>
        <shortName evidence="5">dUTPase</shortName>
        <ecNumber evidence="5">3.6.1.23</ecNumber>
    </recommendedName>
    <alternativeName>
        <fullName evidence="5">dUTP pyrophosphatase</fullName>
    </alternativeName>
</protein>
<dbReference type="Pfam" id="PF00692">
    <property type="entry name" value="dUTPase"/>
    <property type="match status" value="1"/>
</dbReference>
<accession>A0ABS9WGH5</accession>
<feature type="domain" description="dUTPase-like" evidence="6">
    <location>
        <begin position="17"/>
        <end position="144"/>
    </location>
</feature>
<evidence type="ECO:0000256" key="2">
    <source>
        <dbReference type="ARBA" id="ARBA00022801"/>
    </source>
</evidence>
<dbReference type="Proteomes" id="UP001430755">
    <property type="component" value="Unassembled WGS sequence"/>
</dbReference>
<feature type="binding site" evidence="5">
    <location>
        <position position="77"/>
    </location>
    <ligand>
        <name>substrate</name>
    </ligand>
</feature>
<dbReference type="HAMAP" id="MF_00116">
    <property type="entry name" value="dUTPase_bact"/>
    <property type="match status" value="1"/>
</dbReference>
<comment type="cofactor">
    <cofactor evidence="5">
        <name>Mg(2+)</name>
        <dbReference type="ChEBI" id="CHEBI:18420"/>
    </cofactor>
</comment>
<evidence type="ECO:0000259" key="6">
    <source>
        <dbReference type="Pfam" id="PF00692"/>
    </source>
</evidence>
<comment type="similarity">
    <text evidence="1 5">Belongs to the dUTPase family.</text>
</comment>
<keyword evidence="2 5" id="KW-0378">Hydrolase</keyword>
<dbReference type="InterPro" id="IPR033704">
    <property type="entry name" value="dUTPase_trimeric"/>
</dbReference>
<dbReference type="InterPro" id="IPR008181">
    <property type="entry name" value="dUTPase"/>
</dbReference>
<dbReference type="CDD" id="cd07557">
    <property type="entry name" value="trimeric_dUTPase"/>
    <property type="match status" value="1"/>
</dbReference>
<dbReference type="SUPFAM" id="SSF51283">
    <property type="entry name" value="dUTPase-like"/>
    <property type="match status" value="1"/>
</dbReference>
<comment type="catalytic activity">
    <reaction evidence="4 5">
        <text>dUTP + H2O = dUMP + diphosphate + H(+)</text>
        <dbReference type="Rhea" id="RHEA:10248"/>
        <dbReference type="ChEBI" id="CHEBI:15377"/>
        <dbReference type="ChEBI" id="CHEBI:15378"/>
        <dbReference type="ChEBI" id="CHEBI:33019"/>
        <dbReference type="ChEBI" id="CHEBI:61555"/>
        <dbReference type="ChEBI" id="CHEBI:246422"/>
        <dbReference type="EC" id="3.6.1.23"/>
    </reaction>
</comment>